<dbReference type="GO" id="GO:0032259">
    <property type="term" value="P:methylation"/>
    <property type="evidence" value="ECO:0007669"/>
    <property type="project" value="UniProtKB-KW"/>
</dbReference>
<organism evidence="2">
    <name type="scientific">candidate division WOR-3 bacterium</name>
    <dbReference type="NCBI Taxonomy" id="2052148"/>
    <lineage>
        <taxon>Bacteria</taxon>
        <taxon>Bacteria division WOR-3</taxon>
    </lineage>
</organism>
<name>A0A7V0LV72_UNCW3</name>
<dbReference type="CDD" id="cd02440">
    <property type="entry name" value="AdoMet_MTases"/>
    <property type="match status" value="1"/>
</dbReference>
<reference evidence="2" key="1">
    <citation type="journal article" date="2020" name="mSystems">
        <title>Genome- and Community-Level Interaction Insights into Carbon Utilization and Element Cycling Functions of Hydrothermarchaeota in Hydrothermal Sediment.</title>
        <authorList>
            <person name="Zhou Z."/>
            <person name="Liu Y."/>
            <person name="Xu W."/>
            <person name="Pan J."/>
            <person name="Luo Z.H."/>
            <person name="Li M."/>
        </authorList>
    </citation>
    <scope>NUCLEOTIDE SEQUENCE [LARGE SCALE GENOMIC DNA]</scope>
    <source>
        <strain evidence="2">HyVt-28</strain>
    </source>
</reference>
<dbReference type="Gene3D" id="3.40.50.150">
    <property type="entry name" value="Vaccinia Virus protein VP39"/>
    <property type="match status" value="1"/>
</dbReference>
<proteinExistence type="predicted"/>
<evidence type="ECO:0000313" key="2">
    <source>
        <dbReference type="EMBL" id="HDL60589.1"/>
    </source>
</evidence>
<dbReference type="SUPFAM" id="SSF53335">
    <property type="entry name" value="S-adenosyl-L-methionine-dependent methyltransferases"/>
    <property type="match status" value="1"/>
</dbReference>
<feature type="domain" description="Methyltransferase type 11" evidence="1">
    <location>
        <begin position="51"/>
        <end position="146"/>
    </location>
</feature>
<dbReference type="InterPro" id="IPR029063">
    <property type="entry name" value="SAM-dependent_MTases_sf"/>
</dbReference>
<dbReference type="InterPro" id="IPR013216">
    <property type="entry name" value="Methyltransf_11"/>
</dbReference>
<protein>
    <submittedName>
        <fullName evidence="2">Class I SAM-dependent methyltransferase</fullName>
    </submittedName>
</protein>
<dbReference type="GO" id="GO:0008757">
    <property type="term" value="F:S-adenosylmethionine-dependent methyltransferase activity"/>
    <property type="evidence" value="ECO:0007669"/>
    <property type="project" value="InterPro"/>
</dbReference>
<keyword evidence="2" id="KW-0808">Transferase</keyword>
<accession>A0A7V0LV72</accession>
<dbReference type="Proteomes" id="UP000886381">
    <property type="component" value="Unassembled WGS sequence"/>
</dbReference>
<dbReference type="PANTHER" id="PTHR43591:SF24">
    <property type="entry name" value="2-METHOXY-6-POLYPRENYL-1,4-BENZOQUINOL METHYLASE, MITOCHONDRIAL"/>
    <property type="match status" value="1"/>
</dbReference>
<gene>
    <name evidence="2" type="ORF">ENH14_03935</name>
</gene>
<sequence length="247" mass="28940">MNAKEIIKEEWDRLAQEFDNKAGHGIRTREEEDAWINLLTAAIGKDRLKILDVGCGTGVITLLLAKMGHDVTGVDISERMLERARDKAKSLAIPVKFEFGDAEDLPFKDEIFDVVINRHLLWTMLSPEKAIIEWRRVLKPEGKVIIIDSMWNVYALRKRIWRFLAAPLILITEHRIPWHGHYDKDIEKKLPMKQRKRPRADIEILKHCGFVDINVLKVTIPITRTFIERLKYGYWNEKFLLHATRLK</sequence>
<dbReference type="Pfam" id="PF08241">
    <property type="entry name" value="Methyltransf_11"/>
    <property type="match status" value="1"/>
</dbReference>
<comment type="caution">
    <text evidence="2">The sequence shown here is derived from an EMBL/GenBank/DDBJ whole genome shotgun (WGS) entry which is preliminary data.</text>
</comment>
<dbReference type="EMBL" id="DRDR01000172">
    <property type="protein sequence ID" value="HDL60589.1"/>
    <property type="molecule type" value="Genomic_DNA"/>
</dbReference>
<dbReference type="PANTHER" id="PTHR43591">
    <property type="entry name" value="METHYLTRANSFERASE"/>
    <property type="match status" value="1"/>
</dbReference>
<evidence type="ECO:0000259" key="1">
    <source>
        <dbReference type="Pfam" id="PF08241"/>
    </source>
</evidence>
<dbReference type="AlphaFoldDB" id="A0A7V0LV72"/>
<keyword evidence="2" id="KW-0489">Methyltransferase</keyword>